<keyword evidence="2" id="KW-1185">Reference proteome</keyword>
<gene>
    <name evidence="1" type="ORF">C0V70_10735</name>
</gene>
<sequence>MFVRLFGLMKVPLIFWVSPSVVTLNDKECVIRIPLNRRTKNHLNSMYFGVLCTGADIAGGLVAMNEITASKKKVALSFKDFKADFLKRAEGDVHFIVTQIPEIKQFVADVIKSGERMNFPVEIKAVVPSINPTEEVAKFVLTLSLKVKN</sequence>
<dbReference type="Gene3D" id="3.10.129.10">
    <property type="entry name" value="Hotdog Thioesterase"/>
    <property type="match status" value="1"/>
</dbReference>
<dbReference type="OrthoDB" id="5523418at2"/>
<proteinExistence type="predicted"/>
<dbReference type="CDD" id="cd03443">
    <property type="entry name" value="PaaI_thioesterase"/>
    <property type="match status" value="1"/>
</dbReference>
<dbReference type="InterPro" id="IPR029069">
    <property type="entry name" value="HotDog_dom_sf"/>
</dbReference>
<name>A0A2K9NXI7_BACTC</name>
<evidence type="ECO:0000313" key="1">
    <source>
        <dbReference type="EMBL" id="AUO00201.1"/>
    </source>
</evidence>
<reference evidence="1 2" key="1">
    <citation type="submission" date="2018-01" db="EMBL/GenBank/DDBJ databases">
        <title>Complete genome sequence of Bacteriovorax stolpii DSM12778.</title>
        <authorList>
            <person name="Tang B."/>
            <person name="Chang J."/>
        </authorList>
    </citation>
    <scope>NUCLEOTIDE SEQUENCE [LARGE SCALE GENOMIC DNA]</scope>
    <source>
        <strain evidence="1 2">DSM 12778</strain>
    </source>
</reference>
<evidence type="ECO:0000313" key="2">
    <source>
        <dbReference type="Proteomes" id="UP000235584"/>
    </source>
</evidence>
<accession>A0A2K9NXI7</accession>
<dbReference type="KEGG" id="bsto:C0V70_10735"/>
<dbReference type="SUPFAM" id="SSF54637">
    <property type="entry name" value="Thioesterase/thiol ester dehydrase-isomerase"/>
    <property type="match status" value="1"/>
</dbReference>
<dbReference type="Pfam" id="PF14539">
    <property type="entry name" value="DUF4442"/>
    <property type="match status" value="1"/>
</dbReference>
<dbReference type="EMBL" id="CP025704">
    <property type="protein sequence ID" value="AUO00201.1"/>
    <property type="molecule type" value="Genomic_DNA"/>
</dbReference>
<protein>
    <submittedName>
        <fullName evidence="1">DUF4442 domain-containing protein</fullName>
    </submittedName>
</protein>
<dbReference type="InterPro" id="IPR027961">
    <property type="entry name" value="DUF4442"/>
</dbReference>
<dbReference type="Proteomes" id="UP000235584">
    <property type="component" value="Chromosome"/>
</dbReference>
<dbReference type="AlphaFoldDB" id="A0A2K9NXI7"/>
<organism evidence="1 2">
    <name type="scientific">Bacteriovorax stolpii</name>
    <name type="common">Bdellovibrio stolpii</name>
    <dbReference type="NCBI Taxonomy" id="960"/>
    <lineage>
        <taxon>Bacteria</taxon>
        <taxon>Pseudomonadati</taxon>
        <taxon>Bdellovibrionota</taxon>
        <taxon>Bacteriovoracia</taxon>
        <taxon>Bacteriovoracales</taxon>
        <taxon>Bacteriovoracaceae</taxon>
        <taxon>Bacteriovorax</taxon>
    </lineage>
</organism>